<dbReference type="Proteomes" id="UP000053989">
    <property type="component" value="Unassembled WGS sequence"/>
</dbReference>
<protein>
    <submittedName>
        <fullName evidence="1">Uncharacterized protein</fullName>
    </submittedName>
</protein>
<reference evidence="2" key="2">
    <citation type="submission" date="2015-01" db="EMBL/GenBank/DDBJ databases">
        <title>Evolutionary Origins and Diversification of the Mycorrhizal Mutualists.</title>
        <authorList>
            <consortium name="DOE Joint Genome Institute"/>
            <consortium name="Mycorrhizal Genomics Consortium"/>
            <person name="Kohler A."/>
            <person name="Kuo A."/>
            <person name="Nagy L.G."/>
            <person name="Floudas D."/>
            <person name="Copeland A."/>
            <person name="Barry K.W."/>
            <person name="Cichocki N."/>
            <person name="Veneault-Fourrey C."/>
            <person name="LaButti K."/>
            <person name="Lindquist E.A."/>
            <person name="Lipzen A."/>
            <person name="Lundell T."/>
            <person name="Morin E."/>
            <person name="Murat C."/>
            <person name="Riley R."/>
            <person name="Ohm R."/>
            <person name="Sun H."/>
            <person name="Tunlid A."/>
            <person name="Henrissat B."/>
            <person name="Grigoriev I.V."/>
            <person name="Hibbett D.S."/>
            <person name="Martin F."/>
        </authorList>
    </citation>
    <scope>NUCLEOTIDE SEQUENCE [LARGE SCALE GENOMIC DNA]</scope>
    <source>
        <strain evidence="2">Foug A</strain>
    </source>
</reference>
<reference evidence="1 2" key="1">
    <citation type="submission" date="2014-04" db="EMBL/GenBank/DDBJ databases">
        <authorList>
            <consortium name="DOE Joint Genome Institute"/>
            <person name="Kuo A."/>
            <person name="Kohler A."/>
            <person name="Nagy L.G."/>
            <person name="Floudas D."/>
            <person name="Copeland A."/>
            <person name="Barry K.W."/>
            <person name="Cichocki N."/>
            <person name="Veneault-Fourrey C."/>
            <person name="LaButti K."/>
            <person name="Lindquist E.A."/>
            <person name="Lipzen A."/>
            <person name="Lundell T."/>
            <person name="Morin E."/>
            <person name="Murat C."/>
            <person name="Sun H."/>
            <person name="Tunlid A."/>
            <person name="Henrissat B."/>
            <person name="Grigoriev I.V."/>
            <person name="Hibbett D.S."/>
            <person name="Martin F."/>
            <person name="Nordberg H.P."/>
            <person name="Cantor M.N."/>
            <person name="Hua S.X."/>
        </authorList>
    </citation>
    <scope>NUCLEOTIDE SEQUENCE [LARGE SCALE GENOMIC DNA]</scope>
    <source>
        <strain evidence="1 2">Foug A</strain>
    </source>
</reference>
<dbReference type="InParanoid" id="A0A0C3A4P7"/>
<dbReference type="AlphaFoldDB" id="A0A0C3A4P7"/>
<gene>
    <name evidence="1" type="ORF">SCLCIDRAFT_27207</name>
</gene>
<name>A0A0C3A4P7_9AGAM</name>
<keyword evidence="2" id="KW-1185">Reference proteome</keyword>
<organism evidence="1 2">
    <name type="scientific">Scleroderma citrinum Foug A</name>
    <dbReference type="NCBI Taxonomy" id="1036808"/>
    <lineage>
        <taxon>Eukaryota</taxon>
        <taxon>Fungi</taxon>
        <taxon>Dikarya</taxon>
        <taxon>Basidiomycota</taxon>
        <taxon>Agaricomycotina</taxon>
        <taxon>Agaricomycetes</taxon>
        <taxon>Agaricomycetidae</taxon>
        <taxon>Boletales</taxon>
        <taxon>Sclerodermatineae</taxon>
        <taxon>Sclerodermataceae</taxon>
        <taxon>Scleroderma</taxon>
    </lineage>
</organism>
<sequence length="194" mass="21866">MALRALKVDAGLSLDECASLPQIRGLAMGLRRRRRRTRRRRGRGRSGDPGVVAVEALRLPLPVLDRATEWLDHDGERVPLVLLLLGDISESRAEQRGLRLGRVQYCQSCSINRKRGGGRRRVRRKRFTLLSDETRDATTLPWSEVDPKQPEFVDRKSFAVATQSRSAARNDRPILVPLLQPVLTGSRTSASQRI</sequence>
<dbReference type="HOGENOM" id="CLU_1403209_0_0_1"/>
<evidence type="ECO:0000313" key="1">
    <source>
        <dbReference type="EMBL" id="KIM59672.1"/>
    </source>
</evidence>
<evidence type="ECO:0000313" key="2">
    <source>
        <dbReference type="Proteomes" id="UP000053989"/>
    </source>
</evidence>
<proteinExistence type="predicted"/>
<accession>A0A0C3A4P7</accession>
<dbReference type="EMBL" id="KN822071">
    <property type="protein sequence ID" value="KIM59672.1"/>
    <property type="molecule type" value="Genomic_DNA"/>
</dbReference>